<keyword evidence="1" id="KW-0812">Transmembrane</keyword>
<dbReference type="STRING" id="692370.A6F68_02411"/>
<evidence type="ECO:0000256" key="1">
    <source>
        <dbReference type="SAM" id="Phobius"/>
    </source>
</evidence>
<dbReference type="OrthoDB" id="15401at2"/>
<protein>
    <submittedName>
        <fullName evidence="2">Putative F0F1-ATPase subunit (ATPase_gene1)</fullName>
    </submittedName>
</protein>
<name>A0A1B2AFI1_9SPHN</name>
<dbReference type="Pfam" id="PF09527">
    <property type="entry name" value="ATPase_gene1"/>
    <property type="match status" value="1"/>
</dbReference>
<feature type="transmembrane region" description="Helical" evidence="1">
    <location>
        <begin position="74"/>
        <end position="95"/>
    </location>
</feature>
<organism evidence="2 3">
    <name type="scientific">Tsuneonella dongtanensis</name>
    <dbReference type="NCBI Taxonomy" id="692370"/>
    <lineage>
        <taxon>Bacteria</taxon>
        <taxon>Pseudomonadati</taxon>
        <taxon>Pseudomonadota</taxon>
        <taxon>Alphaproteobacteria</taxon>
        <taxon>Sphingomonadales</taxon>
        <taxon>Erythrobacteraceae</taxon>
        <taxon>Tsuneonella</taxon>
    </lineage>
</organism>
<dbReference type="Proteomes" id="UP000092932">
    <property type="component" value="Chromosome"/>
</dbReference>
<dbReference type="SUPFAM" id="SSF103473">
    <property type="entry name" value="MFS general substrate transporter"/>
    <property type="match status" value="1"/>
</dbReference>
<feature type="transmembrane region" description="Helical" evidence="1">
    <location>
        <begin position="47"/>
        <end position="68"/>
    </location>
</feature>
<gene>
    <name evidence="2" type="ORF">A6F68_02411</name>
</gene>
<dbReference type="KEGG" id="ado:A6F68_02411"/>
<dbReference type="EMBL" id="CP016591">
    <property type="protein sequence ID" value="ANY20909.1"/>
    <property type="molecule type" value="Genomic_DNA"/>
</dbReference>
<accession>A0A1B2AFI1</accession>
<dbReference type="InterPro" id="IPR032820">
    <property type="entry name" value="ATPase_put"/>
</dbReference>
<proteinExistence type="predicted"/>
<evidence type="ECO:0000313" key="2">
    <source>
        <dbReference type="EMBL" id="ANY20909.1"/>
    </source>
</evidence>
<evidence type="ECO:0000313" key="3">
    <source>
        <dbReference type="Proteomes" id="UP000092932"/>
    </source>
</evidence>
<keyword evidence="1" id="KW-1133">Transmembrane helix</keyword>
<keyword evidence="3" id="KW-1185">Reference proteome</keyword>
<dbReference type="AlphaFoldDB" id="A0A1B2AFI1"/>
<dbReference type="InterPro" id="IPR036259">
    <property type="entry name" value="MFS_trans_sf"/>
</dbReference>
<reference evidence="2 3" key="1">
    <citation type="submission" date="2016-07" db="EMBL/GenBank/DDBJ databases">
        <title>Complete genome sequence of Altererythrobacter dongtanensis KCTC 22672, a type strain with esterase isolated from tidal flat.</title>
        <authorList>
            <person name="Cheng H."/>
            <person name="Wu Y.-H."/>
            <person name="Zhou P."/>
            <person name="Huo Y.-Y."/>
            <person name="Wang C.-S."/>
            <person name="Xu X.-W."/>
        </authorList>
    </citation>
    <scope>NUCLEOTIDE SEQUENCE [LARGE SCALE GENOMIC DNA]</scope>
    <source>
        <strain evidence="2 3">KCTC 22672</strain>
    </source>
</reference>
<sequence>MANDPENVNVGEDPKLDSLEQRIAAARQAEDHRLGRDKPQIDGRSRAMQIASTMVGYPLGGIVIGWFLDGLFDTRPWIMIGLMFLAFFGACLQVVRLNKAD</sequence>
<keyword evidence="1" id="KW-0472">Membrane</keyword>